<dbReference type="InterPro" id="IPR002818">
    <property type="entry name" value="DJ-1/PfpI"/>
</dbReference>
<feature type="domain" description="DJ-1/PfpI" evidence="1">
    <location>
        <begin position="5"/>
        <end position="162"/>
    </location>
</feature>
<dbReference type="InterPro" id="IPR029062">
    <property type="entry name" value="Class_I_gatase-like"/>
</dbReference>
<evidence type="ECO:0000259" key="1">
    <source>
        <dbReference type="Pfam" id="PF01965"/>
    </source>
</evidence>
<dbReference type="SUPFAM" id="SSF52317">
    <property type="entry name" value="Class I glutamine amidotransferase-like"/>
    <property type="match status" value="1"/>
</dbReference>
<comment type="caution">
    <text evidence="2">The sequence shown here is derived from an EMBL/GenBank/DDBJ whole genome shotgun (WGS) entry which is preliminary data.</text>
</comment>
<sequence>MDFNILLFDGFQTLDAFGPVDVLARVPGAVLRYCSLRGGEVASAQGCRIGTVSTQKISRSGVLLLPGGMGTRPLSEDEAFLAELRALGVEAGWVLSVCTGAVLLARTGLLDGRRATSNKYSFDWVRGFKGPLWQPKARWCVDGKFYTASGVAAGIDMALGFVSDRLGAGAADTIARRIEYVRNPDPQVDPFAVA</sequence>
<dbReference type="RefSeq" id="WP_237977585.1">
    <property type="nucleotide sequence ID" value="NZ_JAKNCT010000001.1"/>
</dbReference>
<proteinExistence type="predicted"/>
<dbReference type="Pfam" id="PF01965">
    <property type="entry name" value="DJ-1_PfpI"/>
    <property type="match status" value="1"/>
</dbReference>
<dbReference type="Gene3D" id="3.40.50.880">
    <property type="match status" value="1"/>
</dbReference>
<dbReference type="PANTHER" id="PTHR43130">
    <property type="entry name" value="ARAC-FAMILY TRANSCRIPTIONAL REGULATOR"/>
    <property type="match status" value="1"/>
</dbReference>
<evidence type="ECO:0000313" key="3">
    <source>
        <dbReference type="Proteomes" id="UP001297600"/>
    </source>
</evidence>
<gene>
    <name evidence="2" type="ORF">MAF45_00460</name>
</gene>
<organism evidence="2 3">
    <name type="scientific">Mesosutterella porci</name>
    <dbReference type="NCBI Taxonomy" id="2915351"/>
    <lineage>
        <taxon>Bacteria</taxon>
        <taxon>Pseudomonadati</taxon>
        <taxon>Pseudomonadota</taxon>
        <taxon>Betaproteobacteria</taxon>
        <taxon>Burkholderiales</taxon>
        <taxon>Sutterellaceae</taxon>
        <taxon>Mesosutterella</taxon>
    </lineage>
</organism>
<reference evidence="2 3" key="1">
    <citation type="submission" date="2022-02" db="EMBL/GenBank/DDBJ databases">
        <title>Mesosutterella porci, a novel member of the family Sutterellaceae from pig feces.</title>
        <authorList>
            <person name="Wylensek D."/>
            <person name="Clavel T."/>
        </authorList>
    </citation>
    <scope>NUCLEOTIDE SEQUENCE [LARGE SCALE GENOMIC DNA]</scope>
    <source>
        <strain evidence="3">oilRF-744-wt-GAM-9</strain>
    </source>
</reference>
<name>A0ABS9MNL5_9BURK</name>
<keyword evidence="3" id="KW-1185">Reference proteome</keyword>
<dbReference type="CDD" id="cd03139">
    <property type="entry name" value="GATase1_PfpI_2"/>
    <property type="match status" value="1"/>
</dbReference>
<accession>A0ABS9MNL5</accession>
<evidence type="ECO:0000313" key="2">
    <source>
        <dbReference type="EMBL" id="MCG5029929.1"/>
    </source>
</evidence>
<dbReference type="InterPro" id="IPR052158">
    <property type="entry name" value="INH-QAR"/>
</dbReference>
<protein>
    <submittedName>
        <fullName evidence="2">DJ-1/PfpI family protein</fullName>
    </submittedName>
</protein>
<dbReference type="Proteomes" id="UP001297600">
    <property type="component" value="Unassembled WGS sequence"/>
</dbReference>
<dbReference type="EMBL" id="JAKNCT010000001">
    <property type="protein sequence ID" value="MCG5029929.1"/>
    <property type="molecule type" value="Genomic_DNA"/>
</dbReference>
<dbReference type="PANTHER" id="PTHR43130:SF15">
    <property type="entry name" value="THIJ_PFPI FAMILY PROTEIN (AFU_ORTHOLOGUE AFUA_5G14240)"/>
    <property type="match status" value="1"/>
</dbReference>